<organism evidence="2 3">
    <name type="scientific">candidate division WOR-1 bacterium DG_54_3</name>
    <dbReference type="NCBI Taxonomy" id="1703775"/>
    <lineage>
        <taxon>Bacteria</taxon>
        <taxon>Bacillati</taxon>
        <taxon>Saganbacteria</taxon>
    </lineage>
</organism>
<comment type="caution">
    <text evidence="2">The sequence shown here is derived from an EMBL/GenBank/DDBJ whole genome shotgun (WGS) entry which is preliminary data.</text>
</comment>
<evidence type="ECO:0000313" key="2">
    <source>
        <dbReference type="EMBL" id="KPJ64721.1"/>
    </source>
</evidence>
<feature type="compositionally biased region" description="Polar residues" evidence="1">
    <location>
        <begin position="149"/>
        <end position="167"/>
    </location>
</feature>
<name>A0A0S7XQE4_UNCSA</name>
<accession>A0A0S7XQE4</accession>
<gene>
    <name evidence="2" type="ORF">AMJ44_12250</name>
</gene>
<evidence type="ECO:0000313" key="3">
    <source>
        <dbReference type="Proteomes" id="UP000051861"/>
    </source>
</evidence>
<protein>
    <submittedName>
        <fullName evidence="2">Uncharacterized protein</fullName>
    </submittedName>
</protein>
<proteinExistence type="predicted"/>
<dbReference type="Proteomes" id="UP000051861">
    <property type="component" value="Unassembled WGS sequence"/>
</dbReference>
<dbReference type="AlphaFoldDB" id="A0A0S7XQE4"/>
<dbReference type="EMBL" id="LIZX01000166">
    <property type="protein sequence ID" value="KPJ64721.1"/>
    <property type="molecule type" value="Genomic_DNA"/>
</dbReference>
<sequence length="167" mass="19373">MQDIKPTREALIRKGETRRWQPPSYKYYDMQGKELTFTIRLMRDEERRYWSGTVVVLLSEARDKDTPDRRKREIFQQMSDELYANFVEKIENVPGWVVDKGEEERLTITEPIEILEVIKCLPGKDGEALDNAIWDINTLKEGEVKNSKRSPNSAAGEPNTNATPVVD</sequence>
<evidence type="ECO:0000256" key="1">
    <source>
        <dbReference type="SAM" id="MobiDB-lite"/>
    </source>
</evidence>
<feature type="region of interest" description="Disordered" evidence="1">
    <location>
        <begin position="143"/>
        <end position="167"/>
    </location>
</feature>
<reference evidence="2 3" key="1">
    <citation type="journal article" date="2015" name="Microbiome">
        <title>Genomic resolution of linkages in carbon, nitrogen, and sulfur cycling among widespread estuary sediment bacteria.</title>
        <authorList>
            <person name="Baker B.J."/>
            <person name="Lazar C.S."/>
            <person name="Teske A.P."/>
            <person name="Dick G.J."/>
        </authorList>
    </citation>
    <scope>NUCLEOTIDE SEQUENCE [LARGE SCALE GENOMIC DNA]</scope>
    <source>
        <strain evidence="2">DG_54_3</strain>
    </source>
</reference>